<evidence type="ECO:0000256" key="1">
    <source>
        <dbReference type="SAM" id="MobiDB-lite"/>
    </source>
</evidence>
<sequence>IIFPNGVTLRQKNTLPRLPGQVGFRGDRPVKPEDLNRAAEEICLPLPPLVESGFIDTPDLPSPSKHRNKRLKQWERWTFETLPLIITHYLDLLRRTHSLRDETDLHVKPASCECCQTSRKLKIWIIRFSKIEQIELWASDCSKAAVQLIRSGLFPCSPVFPTLAVDIRVLDFVRRLFLRIAPNYTAWCSTMMDFLAAQGYYLPGDDPLRRRFANALQWFMSLHDKVTTQIDAILQHVRQEIVPVSSTTPSRLSPRSHCTDSTSTSSNDGDFVSEHQIPCSEDIREEGNSRKRSREDDEWDLDSNQSESKDAEDELRSPLTRPTECLRARCAACFGGDCKNVVVNVDACYTQKHSSKSSRDPPRIHPRTFFIPEAEVKAWKQYVDLIRPSKKQARPPKKRHRTDDDGQEQDHCEAGLRVPNSVLDGCLASFTAADEARIKGSTRFFDVTANMTLLCRHDRPLFSVNIDTAGEGQHLVFALLSKLFEHLPSHVEVRFLYDIGCQLHRSCEKWGFLKPYLTRLTFAVSIFHAFGHQWPCQLIYHPRKCVGYGLSDGEGAERLWHSLSHLIAYGRVAGYHVRMYNLDSQ</sequence>
<keyword evidence="3" id="KW-1185">Reference proteome</keyword>
<feature type="compositionally biased region" description="Basic residues" evidence="1">
    <location>
        <begin position="388"/>
        <end position="400"/>
    </location>
</feature>
<feature type="non-terminal residue" evidence="2">
    <location>
        <position position="585"/>
    </location>
</feature>
<dbReference type="Proteomes" id="UP001163846">
    <property type="component" value="Unassembled WGS sequence"/>
</dbReference>
<evidence type="ECO:0000313" key="3">
    <source>
        <dbReference type="Proteomes" id="UP001163846"/>
    </source>
</evidence>
<dbReference type="EMBL" id="MU806783">
    <property type="protein sequence ID" value="KAJ3833055.1"/>
    <property type="molecule type" value="Genomic_DNA"/>
</dbReference>
<comment type="caution">
    <text evidence="2">The sequence shown here is derived from an EMBL/GenBank/DDBJ whole genome shotgun (WGS) entry which is preliminary data.</text>
</comment>
<proteinExistence type="predicted"/>
<reference evidence="2" key="1">
    <citation type="submission" date="2022-08" db="EMBL/GenBank/DDBJ databases">
        <authorList>
            <consortium name="DOE Joint Genome Institute"/>
            <person name="Min B."/>
            <person name="Riley R."/>
            <person name="Sierra-Patev S."/>
            <person name="Naranjo-Ortiz M."/>
            <person name="Looney B."/>
            <person name="Konkel Z."/>
            <person name="Slot J.C."/>
            <person name="Sakamoto Y."/>
            <person name="Steenwyk J.L."/>
            <person name="Rokas A."/>
            <person name="Carro J."/>
            <person name="Camarero S."/>
            <person name="Ferreira P."/>
            <person name="Molpeceres G."/>
            <person name="Ruiz-Duenas F.J."/>
            <person name="Serrano A."/>
            <person name="Henrissat B."/>
            <person name="Drula E."/>
            <person name="Hughes K.W."/>
            <person name="Mata J.L."/>
            <person name="Ishikawa N.K."/>
            <person name="Vargas-Isla R."/>
            <person name="Ushijima S."/>
            <person name="Smith C.A."/>
            <person name="Ahrendt S."/>
            <person name="Andreopoulos W."/>
            <person name="He G."/>
            <person name="Labutti K."/>
            <person name="Lipzen A."/>
            <person name="Ng V."/>
            <person name="Sandor L."/>
            <person name="Barry K."/>
            <person name="Martinez A.T."/>
            <person name="Xiao Y."/>
            <person name="Gibbons J.G."/>
            <person name="Terashima K."/>
            <person name="Hibbett D.S."/>
            <person name="Grigoriev I.V."/>
        </authorList>
    </citation>
    <scope>NUCLEOTIDE SEQUENCE</scope>
    <source>
        <strain evidence="2">TFB9207</strain>
    </source>
</reference>
<feature type="compositionally biased region" description="Low complexity" evidence="1">
    <location>
        <begin position="245"/>
        <end position="270"/>
    </location>
</feature>
<feature type="compositionally biased region" description="Basic and acidic residues" evidence="1">
    <location>
        <begin position="281"/>
        <end position="295"/>
    </location>
</feature>
<name>A0AA38U7L1_9AGAR</name>
<dbReference type="Pfam" id="PF18758">
    <property type="entry name" value="KDZ"/>
    <property type="match status" value="1"/>
</dbReference>
<feature type="region of interest" description="Disordered" evidence="1">
    <location>
        <begin position="245"/>
        <end position="318"/>
    </location>
</feature>
<feature type="compositionally biased region" description="Basic and acidic residues" evidence="1">
    <location>
        <begin position="401"/>
        <end position="411"/>
    </location>
</feature>
<dbReference type="InterPro" id="IPR040521">
    <property type="entry name" value="KDZ"/>
</dbReference>
<evidence type="ECO:0008006" key="4">
    <source>
        <dbReference type="Google" id="ProtNLM"/>
    </source>
</evidence>
<dbReference type="AlphaFoldDB" id="A0AA38U7L1"/>
<dbReference type="PANTHER" id="PTHR33096">
    <property type="entry name" value="CXC2 DOMAIN-CONTAINING PROTEIN"/>
    <property type="match status" value="1"/>
</dbReference>
<protein>
    <recommendedName>
        <fullName evidence="4">CxC1-like cysteine cluster associated with KDZ transposases domain-containing protein</fullName>
    </recommendedName>
</protein>
<accession>A0AA38U7L1</accession>
<feature type="region of interest" description="Disordered" evidence="1">
    <location>
        <begin position="387"/>
        <end position="411"/>
    </location>
</feature>
<organism evidence="2 3">
    <name type="scientific">Lentinula raphanica</name>
    <dbReference type="NCBI Taxonomy" id="153919"/>
    <lineage>
        <taxon>Eukaryota</taxon>
        <taxon>Fungi</taxon>
        <taxon>Dikarya</taxon>
        <taxon>Basidiomycota</taxon>
        <taxon>Agaricomycotina</taxon>
        <taxon>Agaricomycetes</taxon>
        <taxon>Agaricomycetidae</taxon>
        <taxon>Agaricales</taxon>
        <taxon>Marasmiineae</taxon>
        <taxon>Omphalotaceae</taxon>
        <taxon>Lentinula</taxon>
    </lineage>
</organism>
<gene>
    <name evidence="2" type="ORF">F5878DRAFT_507220</name>
</gene>
<feature type="non-terminal residue" evidence="2">
    <location>
        <position position="1"/>
    </location>
</feature>
<evidence type="ECO:0000313" key="2">
    <source>
        <dbReference type="EMBL" id="KAJ3833055.1"/>
    </source>
</evidence>
<dbReference type="PANTHER" id="PTHR33096:SF1">
    <property type="entry name" value="CXC1-LIKE CYSTEINE CLUSTER ASSOCIATED WITH KDZ TRANSPOSASES DOMAIN-CONTAINING PROTEIN"/>
    <property type="match status" value="1"/>
</dbReference>